<keyword evidence="3" id="KW-0813">Transport</keyword>
<evidence type="ECO:0000256" key="1">
    <source>
        <dbReference type="ARBA" id="ARBA00004141"/>
    </source>
</evidence>
<accession>A0A8J3MR05</accession>
<gene>
    <name evidence="14" type="ORF">KSX_13310</name>
</gene>
<dbReference type="Pfam" id="PF06736">
    <property type="entry name" value="TMEM175"/>
    <property type="match status" value="1"/>
</dbReference>
<protein>
    <recommendedName>
        <fullName evidence="16">DUF1211 domain-containing protein</fullName>
    </recommendedName>
</protein>
<dbReference type="EMBL" id="BNJF01000001">
    <property type="protein sequence ID" value="GHO43168.1"/>
    <property type="molecule type" value="Genomic_DNA"/>
</dbReference>
<feature type="transmembrane region" description="Helical" evidence="13">
    <location>
        <begin position="170"/>
        <end position="190"/>
    </location>
</feature>
<evidence type="ECO:0000256" key="8">
    <source>
        <dbReference type="ARBA" id="ARBA00022989"/>
    </source>
</evidence>
<dbReference type="PANTHER" id="PTHR31462:SF5">
    <property type="entry name" value="ENDOSOMAL_LYSOSOMAL PROTON CHANNEL TMEM175"/>
    <property type="match status" value="1"/>
</dbReference>
<evidence type="ECO:0000256" key="12">
    <source>
        <dbReference type="ARBA" id="ARBA00034430"/>
    </source>
</evidence>
<evidence type="ECO:0000256" key="5">
    <source>
        <dbReference type="ARBA" id="ARBA00022692"/>
    </source>
</evidence>
<keyword evidence="10 13" id="KW-0472">Membrane</keyword>
<dbReference type="GO" id="GO:0016020">
    <property type="term" value="C:membrane"/>
    <property type="evidence" value="ECO:0007669"/>
    <property type="project" value="UniProtKB-SubCell"/>
</dbReference>
<keyword evidence="6" id="KW-0631">Potassium channel</keyword>
<evidence type="ECO:0000256" key="7">
    <source>
        <dbReference type="ARBA" id="ARBA00022958"/>
    </source>
</evidence>
<dbReference type="Proteomes" id="UP000612362">
    <property type="component" value="Unassembled WGS sequence"/>
</dbReference>
<evidence type="ECO:0000256" key="2">
    <source>
        <dbReference type="ARBA" id="ARBA00006920"/>
    </source>
</evidence>
<evidence type="ECO:0000313" key="15">
    <source>
        <dbReference type="Proteomes" id="UP000612362"/>
    </source>
</evidence>
<dbReference type="GO" id="GO:0015252">
    <property type="term" value="F:proton channel activity"/>
    <property type="evidence" value="ECO:0007669"/>
    <property type="project" value="InterPro"/>
</dbReference>
<dbReference type="PANTHER" id="PTHR31462">
    <property type="entry name" value="ENDOSOMAL/LYSOSOMAL POTASSIUM CHANNEL TMEM175"/>
    <property type="match status" value="1"/>
</dbReference>
<proteinExistence type="inferred from homology"/>
<evidence type="ECO:0000256" key="3">
    <source>
        <dbReference type="ARBA" id="ARBA00022448"/>
    </source>
</evidence>
<keyword evidence="7" id="KW-0630">Potassium</keyword>
<comment type="similarity">
    <text evidence="2">Belongs to the TMEM175 family.</text>
</comment>
<feature type="transmembrane region" description="Helical" evidence="13">
    <location>
        <begin position="28"/>
        <end position="47"/>
    </location>
</feature>
<keyword evidence="15" id="KW-1185">Reference proteome</keyword>
<keyword evidence="5 13" id="KW-0812">Transmembrane</keyword>
<comment type="subcellular location">
    <subcellularLocation>
        <location evidence="1">Membrane</location>
        <topology evidence="1">Multi-pass membrane protein</topology>
    </subcellularLocation>
</comment>
<comment type="caution">
    <text evidence="14">The sequence shown here is derived from an EMBL/GenBank/DDBJ whole genome shotgun (WGS) entry which is preliminary data.</text>
</comment>
<evidence type="ECO:0008006" key="16">
    <source>
        <dbReference type="Google" id="ProtNLM"/>
    </source>
</evidence>
<feature type="transmembrane region" description="Helical" evidence="13">
    <location>
        <begin position="196"/>
        <end position="215"/>
    </location>
</feature>
<evidence type="ECO:0000256" key="10">
    <source>
        <dbReference type="ARBA" id="ARBA00023136"/>
    </source>
</evidence>
<dbReference type="InterPro" id="IPR010617">
    <property type="entry name" value="TMEM175-like"/>
</dbReference>
<name>A0A8J3MR05_9CHLR</name>
<evidence type="ECO:0000256" key="11">
    <source>
        <dbReference type="ARBA" id="ARBA00023303"/>
    </source>
</evidence>
<evidence type="ECO:0000313" key="14">
    <source>
        <dbReference type="EMBL" id="GHO43168.1"/>
    </source>
</evidence>
<evidence type="ECO:0000256" key="4">
    <source>
        <dbReference type="ARBA" id="ARBA00022538"/>
    </source>
</evidence>
<keyword evidence="4" id="KW-0633">Potassium transport</keyword>
<evidence type="ECO:0000256" key="13">
    <source>
        <dbReference type="SAM" id="Phobius"/>
    </source>
</evidence>
<reference evidence="14" key="1">
    <citation type="submission" date="2020-10" db="EMBL/GenBank/DDBJ databases">
        <title>Taxonomic study of unclassified bacteria belonging to the class Ktedonobacteria.</title>
        <authorList>
            <person name="Yabe S."/>
            <person name="Wang C.M."/>
            <person name="Zheng Y."/>
            <person name="Sakai Y."/>
            <person name="Cavaletti L."/>
            <person name="Monciardini P."/>
            <person name="Donadio S."/>
        </authorList>
    </citation>
    <scope>NUCLEOTIDE SEQUENCE</scope>
    <source>
        <strain evidence="14">SOSP1-1</strain>
    </source>
</reference>
<evidence type="ECO:0000256" key="9">
    <source>
        <dbReference type="ARBA" id="ARBA00023065"/>
    </source>
</evidence>
<feature type="transmembrane region" description="Helical" evidence="13">
    <location>
        <begin position="67"/>
        <end position="83"/>
    </location>
</feature>
<keyword evidence="9" id="KW-0406">Ion transport</keyword>
<keyword evidence="11" id="KW-0407">Ion channel</keyword>
<dbReference type="GO" id="GO:0005267">
    <property type="term" value="F:potassium channel activity"/>
    <property type="evidence" value="ECO:0007669"/>
    <property type="project" value="UniProtKB-KW"/>
</dbReference>
<evidence type="ECO:0000256" key="6">
    <source>
        <dbReference type="ARBA" id="ARBA00022826"/>
    </source>
</evidence>
<dbReference type="RefSeq" id="WP_220192653.1">
    <property type="nucleotide sequence ID" value="NZ_BNJF01000001.1"/>
</dbReference>
<keyword evidence="8 13" id="KW-1133">Transmembrane helix</keyword>
<feature type="transmembrane region" description="Helical" evidence="13">
    <location>
        <begin position="129"/>
        <end position="149"/>
    </location>
</feature>
<comment type="catalytic activity">
    <reaction evidence="12">
        <text>K(+)(in) = K(+)(out)</text>
        <dbReference type="Rhea" id="RHEA:29463"/>
        <dbReference type="ChEBI" id="CHEBI:29103"/>
    </reaction>
</comment>
<sequence length="243" mass="27865">MQKRDLPPQTQWLKSIVPLEIELGTERLIMLSDGVFAIAMTLLVLDIRIPTEAKDFHDGLTLLLNKSIYYVITFAVIGGYWRFHRNLMHIVKRADVPFTNLSLLYLALVAFFPAAMNLLGEYGNHAEAVIIYVLVLAGCGFLGQCLWLYAVWHGRLTDVNIGREVFIYRLTAPLLFPVIICLSLLLLFIPGIQPTIVFWSWFSLPLFSMFFRILYSYFNRLMTRPQPAQPSEAQAEQTPIRQP</sequence>
<organism evidence="14 15">
    <name type="scientific">Ktedonospora formicarum</name>
    <dbReference type="NCBI Taxonomy" id="2778364"/>
    <lineage>
        <taxon>Bacteria</taxon>
        <taxon>Bacillati</taxon>
        <taxon>Chloroflexota</taxon>
        <taxon>Ktedonobacteria</taxon>
        <taxon>Ktedonobacterales</taxon>
        <taxon>Ktedonobacteraceae</taxon>
        <taxon>Ktedonospora</taxon>
    </lineage>
</organism>
<feature type="transmembrane region" description="Helical" evidence="13">
    <location>
        <begin position="103"/>
        <end position="123"/>
    </location>
</feature>
<dbReference type="AlphaFoldDB" id="A0A8J3MR05"/>